<name>A0A7V5PQW0_CALAY</name>
<evidence type="ECO:0000256" key="2">
    <source>
        <dbReference type="ARBA" id="ARBA00022741"/>
    </source>
</evidence>
<dbReference type="NCBIfam" id="TIGR00152">
    <property type="entry name" value="dephospho-CoA kinase"/>
    <property type="match status" value="1"/>
</dbReference>
<dbReference type="GO" id="GO:0005524">
    <property type="term" value="F:ATP binding"/>
    <property type="evidence" value="ECO:0007669"/>
    <property type="project" value="UniProtKB-UniRule"/>
</dbReference>
<comment type="similarity">
    <text evidence="1 5">Belongs to the CoaE family.</text>
</comment>
<comment type="caution">
    <text evidence="5">Lacks conserved residue(s) required for the propagation of feature annotation.</text>
</comment>
<reference evidence="7" key="1">
    <citation type="journal article" date="2020" name="mSystems">
        <title>Genome- and Community-Level Interaction Insights into Carbon Utilization and Element Cycling Functions of Hydrothermarchaeota in Hydrothermal Sediment.</title>
        <authorList>
            <person name="Zhou Z."/>
            <person name="Liu Y."/>
            <person name="Xu W."/>
            <person name="Pan J."/>
            <person name="Luo Z.H."/>
            <person name="Li M."/>
        </authorList>
    </citation>
    <scope>NUCLEOTIDE SEQUENCE [LARGE SCALE GENOMIC DNA]</scope>
    <source>
        <strain evidence="7">HyVt-527</strain>
    </source>
</reference>
<evidence type="ECO:0000313" key="7">
    <source>
        <dbReference type="EMBL" id="HHJ53583.1"/>
    </source>
</evidence>
<dbReference type="InterPro" id="IPR027417">
    <property type="entry name" value="P-loop_NTPase"/>
</dbReference>
<evidence type="ECO:0000256" key="4">
    <source>
        <dbReference type="ARBA" id="ARBA00022993"/>
    </source>
</evidence>
<dbReference type="Gene3D" id="3.40.50.300">
    <property type="entry name" value="P-loop containing nucleotide triphosphate hydrolases"/>
    <property type="match status" value="1"/>
</dbReference>
<dbReference type="HAMAP" id="MF_00376">
    <property type="entry name" value="Dephospho_CoA_kinase"/>
    <property type="match status" value="1"/>
</dbReference>
<dbReference type="Pfam" id="PF01121">
    <property type="entry name" value="CoaE"/>
    <property type="match status" value="1"/>
</dbReference>
<dbReference type="GO" id="GO:0004140">
    <property type="term" value="F:dephospho-CoA kinase activity"/>
    <property type="evidence" value="ECO:0007669"/>
    <property type="project" value="UniProtKB-UniRule"/>
</dbReference>
<dbReference type="EC" id="2.7.1.24" evidence="5 6"/>
<dbReference type="SUPFAM" id="SSF52540">
    <property type="entry name" value="P-loop containing nucleoside triphosphate hydrolases"/>
    <property type="match status" value="1"/>
</dbReference>
<dbReference type="PANTHER" id="PTHR10695:SF46">
    <property type="entry name" value="BIFUNCTIONAL COENZYME A SYNTHASE-RELATED"/>
    <property type="match status" value="1"/>
</dbReference>
<comment type="subcellular location">
    <subcellularLocation>
        <location evidence="5">Cytoplasm</location>
    </subcellularLocation>
</comment>
<dbReference type="GO" id="GO:0015937">
    <property type="term" value="P:coenzyme A biosynthetic process"/>
    <property type="evidence" value="ECO:0007669"/>
    <property type="project" value="UniProtKB-UniRule"/>
</dbReference>
<proteinExistence type="inferred from homology"/>
<comment type="catalytic activity">
    <reaction evidence="5">
        <text>3'-dephospho-CoA + ATP = ADP + CoA + H(+)</text>
        <dbReference type="Rhea" id="RHEA:18245"/>
        <dbReference type="ChEBI" id="CHEBI:15378"/>
        <dbReference type="ChEBI" id="CHEBI:30616"/>
        <dbReference type="ChEBI" id="CHEBI:57287"/>
        <dbReference type="ChEBI" id="CHEBI:57328"/>
        <dbReference type="ChEBI" id="CHEBI:456216"/>
        <dbReference type="EC" id="2.7.1.24"/>
    </reaction>
</comment>
<dbReference type="UniPathway" id="UPA00241">
    <property type="reaction ID" value="UER00356"/>
</dbReference>
<gene>
    <name evidence="5" type="primary">coaE</name>
    <name evidence="7" type="ORF">ENJ89_10345</name>
</gene>
<keyword evidence="4 5" id="KW-0173">Coenzyme A biosynthesis</keyword>
<dbReference type="EMBL" id="DROD01000659">
    <property type="protein sequence ID" value="HHJ53583.1"/>
    <property type="molecule type" value="Genomic_DNA"/>
</dbReference>
<dbReference type="AlphaFoldDB" id="A0A7V5PQW0"/>
<dbReference type="CDD" id="cd02022">
    <property type="entry name" value="DPCK"/>
    <property type="match status" value="1"/>
</dbReference>
<organism evidence="7">
    <name type="scientific">Caldithrix abyssi</name>
    <dbReference type="NCBI Taxonomy" id="187145"/>
    <lineage>
        <taxon>Bacteria</taxon>
        <taxon>Pseudomonadati</taxon>
        <taxon>Calditrichota</taxon>
        <taxon>Calditrichia</taxon>
        <taxon>Calditrichales</taxon>
        <taxon>Calditrichaceae</taxon>
        <taxon>Caldithrix</taxon>
    </lineage>
</organism>
<evidence type="ECO:0000256" key="6">
    <source>
        <dbReference type="NCBIfam" id="TIGR00152"/>
    </source>
</evidence>
<comment type="pathway">
    <text evidence="5">Cofactor biosynthesis; coenzyme A biosynthesis; CoA from (R)-pantothenate: step 5/5.</text>
</comment>
<keyword evidence="5 7" id="KW-0808">Transferase</keyword>
<keyword evidence="5" id="KW-0963">Cytoplasm</keyword>
<dbReference type="GO" id="GO:0005737">
    <property type="term" value="C:cytoplasm"/>
    <property type="evidence" value="ECO:0007669"/>
    <property type="project" value="UniProtKB-SubCell"/>
</dbReference>
<dbReference type="InterPro" id="IPR001977">
    <property type="entry name" value="Depp_CoAkinase"/>
</dbReference>
<accession>A0A7V5PQW0</accession>
<evidence type="ECO:0000256" key="1">
    <source>
        <dbReference type="ARBA" id="ARBA00009018"/>
    </source>
</evidence>
<sequence length="214" mass="24916">MAKRYKDPLIVAVTGGIGSGQSTVCKFFEEWGCKVINADLKAKEVIHRDKKLQKELMKTFGNDIFDHNGKLNTKLLAERAFRNELEIQKLNQLVHPRMVESLVEEMEQARFSGKYPLVIIDAALIYEISIEKMFDAVVVVDAPMQLRQQRVKDREGMTRKQFKERVDRQIPLEDKVKWADFVIQNDGTLDELKERTRKVFDKLMRMASDKRKVS</sequence>
<dbReference type="PANTHER" id="PTHR10695">
    <property type="entry name" value="DEPHOSPHO-COA KINASE-RELATED"/>
    <property type="match status" value="1"/>
</dbReference>
<keyword evidence="5 7" id="KW-0418">Kinase</keyword>
<dbReference type="PROSITE" id="PS51219">
    <property type="entry name" value="DPCK"/>
    <property type="match status" value="1"/>
</dbReference>
<keyword evidence="3 5" id="KW-0067">ATP-binding</keyword>
<comment type="caution">
    <text evidence="7">The sequence shown here is derived from an EMBL/GenBank/DDBJ whole genome shotgun (WGS) entry which is preliminary data.</text>
</comment>
<keyword evidence="2 5" id="KW-0547">Nucleotide-binding</keyword>
<evidence type="ECO:0000256" key="5">
    <source>
        <dbReference type="HAMAP-Rule" id="MF_00376"/>
    </source>
</evidence>
<comment type="function">
    <text evidence="5">Catalyzes the phosphorylation of the 3'-hydroxyl group of dephosphocoenzyme A to form coenzyme A.</text>
</comment>
<evidence type="ECO:0000256" key="3">
    <source>
        <dbReference type="ARBA" id="ARBA00022840"/>
    </source>
</evidence>
<dbReference type="Proteomes" id="UP000886124">
    <property type="component" value="Unassembled WGS sequence"/>
</dbReference>
<protein>
    <recommendedName>
        <fullName evidence="5 6">Dephospho-CoA kinase</fullName>
        <ecNumber evidence="5 6">2.7.1.24</ecNumber>
    </recommendedName>
    <alternativeName>
        <fullName evidence="5">Dephosphocoenzyme A kinase</fullName>
    </alternativeName>
</protein>